<keyword evidence="4" id="KW-0812">Transmembrane</keyword>
<evidence type="ECO:0000256" key="11">
    <source>
        <dbReference type="ARBA" id="ARBA00023170"/>
    </source>
</evidence>
<keyword evidence="5" id="KW-1000">Mitochondrion outer membrane</keyword>
<evidence type="ECO:0000256" key="5">
    <source>
        <dbReference type="ARBA" id="ARBA00022787"/>
    </source>
</evidence>
<keyword evidence="14" id="KW-1185">Reference proteome</keyword>
<keyword evidence="11" id="KW-0675">Receptor</keyword>
<evidence type="ECO:0000313" key="14">
    <source>
        <dbReference type="Proteomes" id="UP001378960"/>
    </source>
</evidence>
<evidence type="ECO:0000256" key="8">
    <source>
        <dbReference type="ARBA" id="ARBA00023010"/>
    </source>
</evidence>
<keyword evidence="9" id="KW-0496">Mitochondrion</keyword>
<dbReference type="Pfam" id="PF04281">
    <property type="entry name" value="Tom22"/>
    <property type="match status" value="1"/>
</dbReference>
<evidence type="ECO:0000256" key="3">
    <source>
        <dbReference type="ARBA" id="ARBA00022448"/>
    </source>
</evidence>
<dbReference type="PANTHER" id="PTHR12504:SF0">
    <property type="entry name" value="MITOCHONDRIAL IMPORT RECEPTOR SUBUNIT TOM22 HOMOLOG"/>
    <property type="match status" value="1"/>
</dbReference>
<evidence type="ECO:0000256" key="7">
    <source>
        <dbReference type="ARBA" id="ARBA00022989"/>
    </source>
</evidence>
<evidence type="ECO:0000256" key="1">
    <source>
        <dbReference type="ARBA" id="ARBA00004572"/>
    </source>
</evidence>
<evidence type="ECO:0000256" key="9">
    <source>
        <dbReference type="ARBA" id="ARBA00023128"/>
    </source>
</evidence>
<evidence type="ECO:0000256" key="2">
    <source>
        <dbReference type="ARBA" id="ARBA00009874"/>
    </source>
</evidence>
<dbReference type="PANTHER" id="PTHR12504">
    <property type="entry name" value="MITOCHONDRIAL IMPORT RECEPTOR SUBUNIT TOM22"/>
    <property type="match status" value="1"/>
</dbReference>
<sequence>MSEAVEFNPEEVVATLEAAVAAAEEEINEAVSEEVAEEIEEILQEEEEKKELEQEEDAEVEAAVQKLEQEFAEEESEEESDYDDDDFDPADETLYERFEALKDIFSPKQREIFTNLSSNIKSASKSLTLKLGSSLWYVATTSMLIGVPLAIAILNETQLTELEKELTGAGLGPGAAAPSPAPATEEAK</sequence>
<comment type="subcellular location">
    <subcellularLocation>
        <location evidence="1">Mitochondrion outer membrane</location>
        <topology evidence="1">Single-pass membrane protein</topology>
    </subcellularLocation>
</comment>
<feature type="region of interest" description="Disordered" evidence="12">
    <location>
        <begin position="166"/>
        <end position="188"/>
    </location>
</feature>
<dbReference type="EMBL" id="BTGB01000001">
    <property type="protein sequence ID" value="GMM44888.1"/>
    <property type="molecule type" value="Genomic_DNA"/>
</dbReference>
<comment type="caution">
    <text evidence="13">The sequence shown here is derived from an EMBL/GenBank/DDBJ whole genome shotgun (WGS) entry which is preliminary data.</text>
</comment>
<feature type="region of interest" description="Disordered" evidence="12">
    <location>
        <begin position="46"/>
        <end position="89"/>
    </location>
</feature>
<dbReference type="CDD" id="cd22884">
    <property type="entry name" value="TOM22"/>
    <property type="match status" value="1"/>
</dbReference>
<proteinExistence type="inferred from homology"/>
<accession>A0AAV5R111</accession>
<gene>
    <name evidence="13" type="ORF">DAPK24_014630</name>
</gene>
<dbReference type="GO" id="GO:0005741">
    <property type="term" value="C:mitochondrial outer membrane"/>
    <property type="evidence" value="ECO:0007669"/>
    <property type="project" value="UniProtKB-SubCell"/>
</dbReference>
<keyword evidence="7" id="KW-1133">Transmembrane helix</keyword>
<dbReference type="Proteomes" id="UP001378960">
    <property type="component" value="Unassembled WGS sequence"/>
</dbReference>
<dbReference type="AlphaFoldDB" id="A0AAV5R111"/>
<keyword evidence="10" id="KW-0472">Membrane</keyword>
<dbReference type="InterPro" id="IPR005683">
    <property type="entry name" value="Tom22"/>
</dbReference>
<evidence type="ECO:0000256" key="4">
    <source>
        <dbReference type="ARBA" id="ARBA00022692"/>
    </source>
</evidence>
<evidence type="ECO:0000256" key="12">
    <source>
        <dbReference type="SAM" id="MobiDB-lite"/>
    </source>
</evidence>
<organism evidence="13 14">
    <name type="scientific">Pichia kluyveri</name>
    <name type="common">Yeast</name>
    <dbReference type="NCBI Taxonomy" id="36015"/>
    <lineage>
        <taxon>Eukaryota</taxon>
        <taxon>Fungi</taxon>
        <taxon>Dikarya</taxon>
        <taxon>Ascomycota</taxon>
        <taxon>Saccharomycotina</taxon>
        <taxon>Pichiomycetes</taxon>
        <taxon>Pichiales</taxon>
        <taxon>Pichiaceae</taxon>
        <taxon>Pichia</taxon>
    </lineage>
</organism>
<reference evidence="13 14" key="1">
    <citation type="journal article" date="2023" name="Elife">
        <title>Identification of key yeast species and microbe-microbe interactions impacting larval growth of Drosophila in the wild.</title>
        <authorList>
            <person name="Mure A."/>
            <person name="Sugiura Y."/>
            <person name="Maeda R."/>
            <person name="Honda K."/>
            <person name="Sakurai N."/>
            <person name="Takahashi Y."/>
            <person name="Watada M."/>
            <person name="Katoh T."/>
            <person name="Gotoh A."/>
            <person name="Gotoh Y."/>
            <person name="Taniguchi I."/>
            <person name="Nakamura K."/>
            <person name="Hayashi T."/>
            <person name="Katayama T."/>
            <person name="Uemura T."/>
            <person name="Hattori Y."/>
        </authorList>
    </citation>
    <scope>NUCLEOTIDE SEQUENCE [LARGE SCALE GENOMIC DNA]</scope>
    <source>
        <strain evidence="13 14">PK-24</strain>
    </source>
</reference>
<feature type="compositionally biased region" description="Acidic residues" evidence="12">
    <location>
        <begin position="70"/>
        <end position="89"/>
    </location>
</feature>
<keyword evidence="6" id="KW-0653">Protein transport</keyword>
<protein>
    <submittedName>
        <fullName evidence="13">Tom22 protein</fullName>
    </submittedName>
</protein>
<evidence type="ECO:0000256" key="6">
    <source>
        <dbReference type="ARBA" id="ARBA00022927"/>
    </source>
</evidence>
<comment type="similarity">
    <text evidence="2">Belongs to the Tom22 family.</text>
</comment>
<evidence type="ECO:0000313" key="13">
    <source>
        <dbReference type="EMBL" id="GMM44888.1"/>
    </source>
</evidence>
<name>A0AAV5R111_PICKL</name>
<keyword evidence="8" id="KW-0811">Translocation</keyword>
<dbReference type="GO" id="GO:0006886">
    <property type="term" value="P:intracellular protein transport"/>
    <property type="evidence" value="ECO:0007669"/>
    <property type="project" value="InterPro"/>
</dbReference>
<keyword evidence="3" id="KW-0813">Transport</keyword>
<evidence type="ECO:0000256" key="10">
    <source>
        <dbReference type="ARBA" id="ARBA00023136"/>
    </source>
</evidence>